<feature type="compositionally biased region" description="Polar residues" evidence="1">
    <location>
        <begin position="71"/>
        <end position="83"/>
    </location>
</feature>
<dbReference type="EMBL" id="JYDL01000021">
    <property type="protein sequence ID" value="KRX23890.1"/>
    <property type="molecule type" value="Genomic_DNA"/>
</dbReference>
<comment type="caution">
    <text evidence="2">The sequence shown here is derived from an EMBL/GenBank/DDBJ whole genome shotgun (WGS) entry which is preliminary data.</text>
</comment>
<sequence length="95" mass="10710">MIHSVSIYVIHHSPLMGSAHHYHVSRSSKKSEKMDLRIVPVAIFPPADRASLYEPVVLYACDAQRNVLSEQRVNTYTGTSNDTRTNRKSNGKDLD</sequence>
<evidence type="ECO:0000256" key="1">
    <source>
        <dbReference type="SAM" id="MobiDB-lite"/>
    </source>
</evidence>
<evidence type="ECO:0000313" key="2">
    <source>
        <dbReference type="EMBL" id="KRX23890.1"/>
    </source>
</evidence>
<feature type="region of interest" description="Disordered" evidence="1">
    <location>
        <begin position="71"/>
        <end position="95"/>
    </location>
</feature>
<proteinExistence type="predicted"/>
<keyword evidence="3" id="KW-1185">Reference proteome</keyword>
<protein>
    <submittedName>
        <fullName evidence="2">Uncharacterized protein</fullName>
    </submittedName>
</protein>
<name>A0A0V0SB37_9BILA</name>
<dbReference type="Proteomes" id="UP000054630">
    <property type="component" value="Unassembled WGS sequence"/>
</dbReference>
<dbReference type="OrthoDB" id="10495946at2759"/>
<dbReference type="AlphaFoldDB" id="A0A0V0SB37"/>
<evidence type="ECO:0000313" key="3">
    <source>
        <dbReference type="Proteomes" id="UP000054630"/>
    </source>
</evidence>
<accession>A0A0V0SB37</accession>
<gene>
    <name evidence="2" type="ORF">T07_7113</name>
</gene>
<reference evidence="2 3" key="1">
    <citation type="submission" date="2015-01" db="EMBL/GenBank/DDBJ databases">
        <title>Evolution of Trichinella species and genotypes.</title>
        <authorList>
            <person name="Korhonen P.K."/>
            <person name="Edoardo P."/>
            <person name="Giuseppe L.R."/>
            <person name="Gasser R.B."/>
        </authorList>
    </citation>
    <scope>NUCLEOTIDE SEQUENCE [LARGE SCALE GENOMIC DNA]</scope>
    <source>
        <strain evidence="2">ISS37</strain>
    </source>
</reference>
<organism evidence="2 3">
    <name type="scientific">Trichinella nelsoni</name>
    <dbReference type="NCBI Taxonomy" id="6336"/>
    <lineage>
        <taxon>Eukaryota</taxon>
        <taxon>Metazoa</taxon>
        <taxon>Ecdysozoa</taxon>
        <taxon>Nematoda</taxon>
        <taxon>Enoplea</taxon>
        <taxon>Dorylaimia</taxon>
        <taxon>Trichinellida</taxon>
        <taxon>Trichinellidae</taxon>
        <taxon>Trichinella</taxon>
    </lineage>
</organism>